<comment type="caution">
    <text evidence="2">The sequence shown here is derived from an EMBL/GenBank/DDBJ whole genome shotgun (WGS) entry which is preliminary data.</text>
</comment>
<dbReference type="InterPro" id="IPR000451">
    <property type="entry name" value="NFkB/Dor"/>
</dbReference>
<dbReference type="InterPro" id="IPR037059">
    <property type="entry name" value="RHD_DNA_bind_dom_sf"/>
</dbReference>
<dbReference type="GO" id="GO:0034097">
    <property type="term" value="P:response to cytokine"/>
    <property type="evidence" value="ECO:0007669"/>
    <property type="project" value="TreeGrafter"/>
</dbReference>
<proteinExistence type="predicted"/>
<dbReference type="PROSITE" id="PS50254">
    <property type="entry name" value="REL_2"/>
    <property type="match status" value="1"/>
</dbReference>
<dbReference type="EMBL" id="JAFIRN010000008">
    <property type="protein sequence ID" value="KAG5844142.1"/>
    <property type="molecule type" value="Genomic_DNA"/>
</dbReference>
<organism evidence="2 3">
    <name type="scientific">Anguilla anguilla</name>
    <name type="common">European freshwater eel</name>
    <name type="synonym">Muraena anguilla</name>
    <dbReference type="NCBI Taxonomy" id="7936"/>
    <lineage>
        <taxon>Eukaryota</taxon>
        <taxon>Metazoa</taxon>
        <taxon>Chordata</taxon>
        <taxon>Craniata</taxon>
        <taxon>Vertebrata</taxon>
        <taxon>Euteleostomi</taxon>
        <taxon>Actinopterygii</taxon>
        <taxon>Neopterygii</taxon>
        <taxon>Teleostei</taxon>
        <taxon>Anguilliformes</taxon>
        <taxon>Anguillidae</taxon>
        <taxon>Anguilla</taxon>
    </lineage>
</organism>
<dbReference type="Pfam" id="PF00554">
    <property type="entry name" value="RHD_DNA_bind"/>
    <property type="match status" value="1"/>
</dbReference>
<evidence type="ECO:0000313" key="2">
    <source>
        <dbReference type="EMBL" id="KAG5844142.1"/>
    </source>
</evidence>
<dbReference type="GO" id="GO:0000981">
    <property type="term" value="F:DNA-binding transcription factor activity, RNA polymerase II-specific"/>
    <property type="evidence" value="ECO:0007669"/>
    <property type="project" value="TreeGrafter"/>
</dbReference>
<accession>A0A9D3M7X1</accession>
<reference evidence="2" key="1">
    <citation type="submission" date="2021-01" db="EMBL/GenBank/DDBJ databases">
        <title>A chromosome-scale assembly of European eel, Anguilla anguilla.</title>
        <authorList>
            <person name="Henkel C."/>
            <person name="Jong-Raadsen S.A."/>
            <person name="Dufour S."/>
            <person name="Weltzien F.-A."/>
            <person name="Palstra A.P."/>
            <person name="Pelster B."/>
            <person name="Spaink H.P."/>
            <person name="Van Den Thillart G.E."/>
            <person name="Jansen H."/>
            <person name="Zahm M."/>
            <person name="Klopp C."/>
            <person name="Cedric C."/>
            <person name="Louis A."/>
            <person name="Berthelot C."/>
            <person name="Parey E."/>
            <person name="Roest Crollius H."/>
            <person name="Montfort J."/>
            <person name="Robinson-Rechavi M."/>
            <person name="Bucao C."/>
            <person name="Bouchez O."/>
            <person name="Gislard M."/>
            <person name="Lluch J."/>
            <person name="Milhes M."/>
            <person name="Lampietro C."/>
            <person name="Lopez Roques C."/>
            <person name="Donnadieu C."/>
            <person name="Braasch I."/>
            <person name="Desvignes T."/>
            <person name="Postlethwait J."/>
            <person name="Bobe J."/>
            <person name="Guiguen Y."/>
            <person name="Dirks R."/>
        </authorList>
    </citation>
    <scope>NUCLEOTIDE SEQUENCE</scope>
    <source>
        <strain evidence="2">Tag_6206</strain>
        <tissue evidence="2">Liver</tissue>
    </source>
</reference>
<dbReference type="GO" id="GO:0007249">
    <property type="term" value="P:canonical NF-kappaB signal transduction"/>
    <property type="evidence" value="ECO:0007669"/>
    <property type="project" value="TreeGrafter"/>
</dbReference>
<dbReference type="InterPro" id="IPR011539">
    <property type="entry name" value="RHD_DNA_bind_dom"/>
</dbReference>
<name>A0A9D3M7X1_ANGAN</name>
<feature type="domain" description="RHD" evidence="1">
    <location>
        <begin position="15"/>
        <end position="75"/>
    </location>
</feature>
<dbReference type="GO" id="GO:0005737">
    <property type="term" value="C:cytoplasm"/>
    <property type="evidence" value="ECO:0007669"/>
    <property type="project" value="InterPro"/>
</dbReference>
<dbReference type="GO" id="GO:0006954">
    <property type="term" value="P:inflammatory response"/>
    <property type="evidence" value="ECO:0007669"/>
    <property type="project" value="TreeGrafter"/>
</dbReference>
<dbReference type="Proteomes" id="UP001044222">
    <property type="component" value="Chromosome 8"/>
</dbReference>
<dbReference type="AlphaFoldDB" id="A0A9D3M7X1"/>
<evidence type="ECO:0000313" key="3">
    <source>
        <dbReference type="Proteomes" id="UP001044222"/>
    </source>
</evidence>
<dbReference type="Gene3D" id="2.60.40.340">
    <property type="entry name" value="Rel homology domain (RHD), DNA-binding domain"/>
    <property type="match status" value="1"/>
</dbReference>
<dbReference type="PANTHER" id="PTHR24169:SF1">
    <property type="entry name" value="TRANSCRIPTION FACTOR P65"/>
    <property type="match status" value="1"/>
</dbReference>
<dbReference type="GO" id="GO:0045087">
    <property type="term" value="P:innate immune response"/>
    <property type="evidence" value="ECO:0007669"/>
    <property type="project" value="TreeGrafter"/>
</dbReference>
<keyword evidence="3" id="KW-1185">Reference proteome</keyword>
<evidence type="ECO:0000259" key="1">
    <source>
        <dbReference type="PROSITE" id="PS50254"/>
    </source>
</evidence>
<dbReference type="SUPFAM" id="SSF49417">
    <property type="entry name" value="p53-like transcription factors"/>
    <property type="match status" value="1"/>
</dbReference>
<dbReference type="GO" id="GO:0033554">
    <property type="term" value="P:cellular response to stress"/>
    <property type="evidence" value="ECO:0007669"/>
    <property type="project" value="TreeGrafter"/>
</dbReference>
<dbReference type="GO" id="GO:0038061">
    <property type="term" value="P:non-canonical NF-kappaB signal transduction"/>
    <property type="evidence" value="ECO:0007669"/>
    <property type="project" value="TreeGrafter"/>
</dbReference>
<protein>
    <recommendedName>
        <fullName evidence="1">RHD domain-containing protein</fullName>
    </recommendedName>
</protein>
<dbReference type="PANTHER" id="PTHR24169">
    <property type="entry name" value="NUCLEAR FACTOR NF-KAPPA-B PROTEIN"/>
    <property type="match status" value="1"/>
</dbReference>
<dbReference type="InterPro" id="IPR008967">
    <property type="entry name" value="p53-like_TF_DNA-bd_sf"/>
</dbReference>
<dbReference type="GO" id="GO:0000978">
    <property type="term" value="F:RNA polymerase II cis-regulatory region sequence-specific DNA binding"/>
    <property type="evidence" value="ECO:0007669"/>
    <property type="project" value="TreeGrafter"/>
</dbReference>
<dbReference type="GO" id="GO:0045944">
    <property type="term" value="P:positive regulation of transcription by RNA polymerase II"/>
    <property type="evidence" value="ECO:0007669"/>
    <property type="project" value="TreeGrafter"/>
</dbReference>
<dbReference type="GO" id="GO:0005634">
    <property type="term" value="C:nucleus"/>
    <property type="evidence" value="ECO:0007669"/>
    <property type="project" value="TreeGrafter"/>
</dbReference>
<gene>
    <name evidence="2" type="ORF">ANANG_G00158370</name>
</gene>
<sequence>MDGLFGWAQAPPPVAENPYIEIIEQPKQRGMRFRYKIEGRSAGSILGERSNDTAKTYPSIKIHNYSGPIHMRISW</sequence>